<dbReference type="AlphaFoldDB" id="K1UGM0"/>
<evidence type="ECO:0000256" key="1">
    <source>
        <dbReference type="ARBA" id="ARBA00004651"/>
    </source>
</evidence>
<dbReference type="Pfam" id="PF01032">
    <property type="entry name" value="FecCD"/>
    <property type="match status" value="1"/>
</dbReference>
<sequence>MTGRKECKGLELSTLSKVLLLILPLVVAVLALCIGRLGISPAEVIRSIFGKITGNADLESKNELVLWNIRMPRIILAALVGAGLSVSGCTFQSLFSNPLAT</sequence>
<keyword evidence="5 8" id="KW-0812">Transmembrane</keyword>
<organism evidence="9">
    <name type="scientific">human gut metagenome</name>
    <dbReference type="NCBI Taxonomy" id="408170"/>
    <lineage>
        <taxon>unclassified sequences</taxon>
        <taxon>metagenomes</taxon>
        <taxon>organismal metagenomes</taxon>
    </lineage>
</organism>
<keyword evidence="7 8" id="KW-0472">Membrane</keyword>
<proteinExistence type="inferred from homology"/>
<dbReference type="SUPFAM" id="SSF81345">
    <property type="entry name" value="ABC transporter involved in vitamin B12 uptake, BtuC"/>
    <property type="match status" value="1"/>
</dbReference>
<reference evidence="9" key="1">
    <citation type="journal article" date="2013" name="Environ. Microbiol.">
        <title>Microbiota from the distal guts of lean and obese adolescents exhibit partial functional redundancy besides clear differences in community structure.</title>
        <authorList>
            <person name="Ferrer M."/>
            <person name="Ruiz A."/>
            <person name="Lanza F."/>
            <person name="Haange S.B."/>
            <person name="Oberbach A."/>
            <person name="Till H."/>
            <person name="Bargiela R."/>
            <person name="Campoy C."/>
            <person name="Segura M.T."/>
            <person name="Richter M."/>
            <person name="von Bergen M."/>
            <person name="Seifert J."/>
            <person name="Suarez A."/>
        </authorList>
    </citation>
    <scope>NUCLEOTIDE SEQUENCE</scope>
</reference>
<protein>
    <submittedName>
        <fullName evidence="9">Bacterial transport system permease protein</fullName>
    </submittedName>
</protein>
<evidence type="ECO:0000256" key="4">
    <source>
        <dbReference type="ARBA" id="ARBA00022475"/>
    </source>
</evidence>
<evidence type="ECO:0000256" key="6">
    <source>
        <dbReference type="ARBA" id="ARBA00022989"/>
    </source>
</evidence>
<feature type="transmembrane region" description="Helical" evidence="8">
    <location>
        <begin position="74"/>
        <end position="95"/>
    </location>
</feature>
<evidence type="ECO:0000256" key="2">
    <source>
        <dbReference type="ARBA" id="ARBA00007935"/>
    </source>
</evidence>
<keyword evidence="4" id="KW-1003">Cell membrane</keyword>
<dbReference type="EMBL" id="AJWY01001841">
    <property type="protein sequence ID" value="EKC79184.1"/>
    <property type="molecule type" value="Genomic_DNA"/>
</dbReference>
<evidence type="ECO:0000256" key="7">
    <source>
        <dbReference type="ARBA" id="ARBA00023136"/>
    </source>
</evidence>
<dbReference type="PANTHER" id="PTHR30472">
    <property type="entry name" value="FERRIC ENTEROBACTIN TRANSPORT SYSTEM PERMEASE PROTEIN"/>
    <property type="match status" value="1"/>
</dbReference>
<dbReference type="PANTHER" id="PTHR30472:SF25">
    <property type="entry name" value="ABC TRANSPORTER PERMEASE PROTEIN MJ0876-RELATED"/>
    <property type="match status" value="1"/>
</dbReference>
<feature type="non-terminal residue" evidence="9">
    <location>
        <position position="101"/>
    </location>
</feature>
<dbReference type="GO" id="GO:0005886">
    <property type="term" value="C:plasma membrane"/>
    <property type="evidence" value="ECO:0007669"/>
    <property type="project" value="UniProtKB-SubCell"/>
</dbReference>
<evidence type="ECO:0000256" key="5">
    <source>
        <dbReference type="ARBA" id="ARBA00022692"/>
    </source>
</evidence>
<evidence type="ECO:0000256" key="8">
    <source>
        <dbReference type="SAM" id="Phobius"/>
    </source>
</evidence>
<comment type="caution">
    <text evidence="9">The sequence shown here is derived from an EMBL/GenBank/DDBJ whole genome shotgun (WGS) entry which is preliminary data.</text>
</comment>
<gene>
    <name evidence="9" type="ORF">LEA_02712</name>
</gene>
<keyword evidence="6 8" id="KW-1133">Transmembrane helix</keyword>
<accession>K1UGM0</accession>
<evidence type="ECO:0000313" key="9">
    <source>
        <dbReference type="EMBL" id="EKC79184.1"/>
    </source>
</evidence>
<evidence type="ECO:0000256" key="3">
    <source>
        <dbReference type="ARBA" id="ARBA00022448"/>
    </source>
</evidence>
<comment type="subcellular location">
    <subcellularLocation>
        <location evidence="1">Cell membrane</location>
        <topology evidence="1">Multi-pass membrane protein</topology>
    </subcellularLocation>
</comment>
<keyword evidence="3" id="KW-0813">Transport</keyword>
<comment type="similarity">
    <text evidence="2">Belongs to the binding-protein-dependent transport system permease family. FecCD subfamily.</text>
</comment>
<dbReference type="GO" id="GO:0022857">
    <property type="term" value="F:transmembrane transporter activity"/>
    <property type="evidence" value="ECO:0007669"/>
    <property type="project" value="InterPro"/>
</dbReference>
<feature type="transmembrane region" description="Helical" evidence="8">
    <location>
        <begin position="18"/>
        <end position="39"/>
    </location>
</feature>
<name>K1UGM0_9ZZZZ</name>
<dbReference type="InterPro" id="IPR000522">
    <property type="entry name" value="ABC_transptr_permease_BtuC"/>
</dbReference>
<dbReference type="Gene3D" id="1.10.3470.10">
    <property type="entry name" value="ABC transporter involved in vitamin B12 uptake, BtuC"/>
    <property type="match status" value="1"/>
</dbReference>
<dbReference type="GO" id="GO:0033214">
    <property type="term" value="P:siderophore-iron import into cell"/>
    <property type="evidence" value="ECO:0007669"/>
    <property type="project" value="TreeGrafter"/>
</dbReference>
<dbReference type="InterPro" id="IPR037294">
    <property type="entry name" value="ABC_BtuC-like"/>
</dbReference>